<reference evidence="1 2" key="1">
    <citation type="submission" date="2019-05" db="EMBL/GenBank/DDBJ databases">
        <title>A comparative analysis of the Nautiliaceae.</title>
        <authorList>
            <person name="Grosche A."/>
            <person name="Smedile F."/>
            <person name="Vetriani C."/>
        </authorList>
    </citation>
    <scope>NUCLEOTIDE SEQUENCE [LARGE SCALE GENOMIC DNA]</scope>
    <source>
        <strain evidence="1 2">TB-2</strain>
    </source>
</reference>
<protein>
    <submittedName>
        <fullName evidence="1">Uncharacterized protein</fullName>
    </submittedName>
</protein>
<evidence type="ECO:0000313" key="2">
    <source>
        <dbReference type="Proteomes" id="UP000306825"/>
    </source>
</evidence>
<gene>
    <name evidence="1" type="ORF">FE773_03030</name>
</gene>
<keyword evidence="2" id="KW-1185">Reference proteome</keyword>
<evidence type="ECO:0000313" key="1">
    <source>
        <dbReference type="EMBL" id="QCT94184.1"/>
    </source>
</evidence>
<dbReference type="EMBL" id="CP040463">
    <property type="protein sequence ID" value="QCT94184.1"/>
    <property type="molecule type" value="Genomic_DNA"/>
</dbReference>
<accession>A0ABX5V9C1</accession>
<dbReference type="RefSeq" id="WP_138323055.1">
    <property type="nucleotide sequence ID" value="NZ_CP040463.1"/>
</dbReference>
<sequence>MEDTKFIIEKIINSISKDDNVKIATTNKEIFDAELIDNDVKLKRYYHYIIVDKKQDIKPFFRALRNGGYIISLEKFDEEYLQDIGFSAISEFDNLQIIKKVHSWNDF</sequence>
<dbReference type="Proteomes" id="UP000306825">
    <property type="component" value="Chromosome"/>
</dbReference>
<proteinExistence type="predicted"/>
<name>A0ABX5V9C1_9BACT</name>
<organism evidence="1 2">
    <name type="scientific">Caminibacter mediatlanticus TB-2</name>
    <dbReference type="NCBI Taxonomy" id="391592"/>
    <lineage>
        <taxon>Bacteria</taxon>
        <taxon>Pseudomonadati</taxon>
        <taxon>Campylobacterota</taxon>
        <taxon>Epsilonproteobacteria</taxon>
        <taxon>Nautiliales</taxon>
        <taxon>Nautiliaceae</taxon>
        <taxon>Caminibacter</taxon>
    </lineage>
</organism>